<name>A0A0F3GTR8_9BACT</name>
<evidence type="ECO:0000313" key="2">
    <source>
        <dbReference type="EMBL" id="KJU84088.1"/>
    </source>
</evidence>
<gene>
    <name evidence="2" type="ORF">MBAV_003721</name>
</gene>
<dbReference type="AlphaFoldDB" id="A0A0F3GTR8"/>
<dbReference type="PANTHER" id="PTHR37030:SF1">
    <property type="entry name" value="NUCLEOTIDYLTRANSFERASE"/>
    <property type="match status" value="1"/>
</dbReference>
<dbReference type="EMBL" id="LACI01001627">
    <property type="protein sequence ID" value="KJU84088.1"/>
    <property type="molecule type" value="Genomic_DNA"/>
</dbReference>
<keyword evidence="3" id="KW-1185">Reference proteome</keyword>
<dbReference type="Proteomes" id="UP000033423">
    <property type="component" value="Unassembled WGS sequence"/>
</dbReference>
<dbReference type="Pfam" id="PF18765">
    <property type="entry name" value="Polbeta"/>
    <property type="match status" value="1"/>
</dbReference>
<dbReference type="SUPFAM" id="SSF81301">
    <property type="entry name" value="Nucleotidyltransferase"/>
    <property type="match status" value="1"/>
</dbReference>
<dbReference type="Gene3D" id="3.30.460.10">
    <property type="entry name" value="Beta Polymerase, domain 2"/>
    <property type="match status" value="1"/>
</dbReference>
<dbReference type="InterPro" id="IPR043519">
    <property type="entry name" value="NT_sf"/>
</dbReference>
<reference evidence="2 3" key="1">
    <citation type="submission" date="2015-02" db="EMBL/GenBank/DDBJ databases">
        <title>Single-cell genomics of uncultivated deep-branching MTB reveals a conserved set of magnetosome genes.</title>
        <authorList>
            <person name="Kolinko S."/>
            <person name="Richter M."/>
            <person name="Glockner F.O."/>
            <person name="Brachmann A."/>
            <person name="Schuler D."/>
        </authorList>
    </citation>
    <scope>NUCLEOTIDE SEQUENCE [LARGE SCALE GENOMIC DNA]</scope>
    <source>
        <strain evidence="2">TM-1</strain>
    </source>
</reference>
<evidence type="ECO:0000313" key="3">
    <source>
        <dbReference type="Proteomes" id="UP000033423"/>
    </source>
</evidence>
<evidence type="ECO:0000259" key="1">
    <source>
        <dbReference type="Pfam" id="PF18765"/>
    </source>
</evidence>
<organism evidence="2 3">
    <name type="scientific">Candidatus Magnetobacterium bavaricum</name>
    <dbReference type="NCBI Taxonomy" id="29290"/>
    <lineage>
        <taxon>Bacteria</taxon>
        <taxon>Pseudomonadati</taxon>
        <taxon>Nitrospirota</taxon>
        <taxon>Thermodesulfovibrionia</taxon>
        <taxon>Thermodesulfovibrionales</taxon>
        <taxon>Candidatus Magnetobacteriaceae</taxon>
        <taxon>Candidatus Magnetobacterium</taxon>
    </lineage>
</organism>
<protein>
    <submittedName>
        <fullName evidence="2">DNA polymerase beta subunit</fullName>
    </submittedName>
</protein>
<dbReference type="CDD" id="cd05403">
    <property type="entry name" value="NT_KNTase_like"/>
    <property type="match status" value="1"/>
</dbReference>
<feature type="domain" description="Polymerase beta nucleotidyltransferase" evidence="1">
    <location>
        <begin position="15"/>
        <end position="109"/>
    </location>
</feature>
<dbReference type="PANTHER" id="PTHR37030">
    <property type="entry name" value="NUCLEOTIDYLTRANSFERASE"/>
    <property type="match status" value="1"/>
</dbReference>
<proteinExistence type="predicted"/>
<comment type="caution">
    <text evidence="2">The sequence shown here is derived from an EMBL/GenBank/DDBJ whole genome shotgun (WGS) entry which is preliminary data.</text>
</comment>
<dbReference type="InterPro" id="IPR041633">
    <property type="entry name" value="Polbeta"/>
</dbReference>
<accession>A0A0F3GTR8</accession>
<sequence>MNRNYLVDLDLIEVIKDRLVSVYDPKEIYLFGSYAWGKPTDESDIDLLVIVGMSDDKPYRRAIKGLKALRDLKMPEDILVYTVDEFSQLSDDVSTLCYKIKHEGIKLYESV</sequence>